<dbReference type="Pfam" id="PF01184">
    <property type="entry name" value="Gpr1_Fun34_YaaH"/>
    <property type="match status" value="1"/>
</dbReference>
<comment type="subcellular location">
    <subcellularLocation>
        <location evidence="1">Membrane</location>
        <topology evidence="1">Multi-pass membrane protein</topology>
    </subcellularLocation>
</comment>
<evidence type="ECO:0000256" key="5">
    <source>
        <dbReference type="ARBA" id="ARBA00023136"/>
    </source>
</evidence>
<dbReference type="EMBL" id="CP159534">
    <property type="protein sequence ID" value="XCJ71100.1"/>
    <property type="molecule type" value="Genomic_DNA"/>
</dbReference>
<feature type="transmembrane region" description="Helical" evidence="6">
    <location>
        <begin position="43"/>
        <end position="63"/>
    </location>
</feature>
<dbReference type="InterPro" id="IPR000791">
    <property type="entry name" value="Gpr1/Fun34/SatP-like"/>
</dbReference>
<proteinExistence type="inferred from homology"/>
<evidence type="ECO:0000256" key="4">
    <source>
        <dbReference type="ARBA" id="ARBA00022989"/>
    </source>
</evidence>
<feature type="transmembrane region" description="Helical" evidence="6">
    <location>
        <begin position="20"/>
        <end position="37"/>
    </location>
</feature>
<gene>
    <name evidence="7" type="ORF">ABII15_14440</name>
</gene>
<evidence type="ECO:0000256" key="6">
    <source>
        <dbReference type="SAM" id="Phobius"/>
    </source>
</evidence>
<dbReference type="RefSeq" id="WP_353942730.1">
    <property type="nucleotide sequence ID" value="NZ_CP159534.1"/>
</dbReference>
<organism evidence="7">
    <name type="scientific">Streptomyces tabacisoli</name>
    <dbReference type="NCBI Taxonomy" id="3156398"/>
    <lineage>
        <taxon>Bacteria</taxon>
        <taxon>Bacillati</taxon>
        <taxon>Actinomycetota</taxon>
        <taxon>Actinomycetes</taxon>
        <taxon>Kitasatosporales</taxon>
        <taxon>Streptomycetaceae</taxon>
        <taxon>Streptomyces</taxon>
    </lineage>
</organism>
<keyword evidence="3 6" id="KW-0812">Transmembrane</keyword>
<evidence type="ECO:0000256" key="2">
    <source>
        <dbReference type="ARBA" id="ARBA00005587"/>
    </source>
</evidence>
<dbReference type="KEGG" id="stac:ABII15_14440"/>
<comment type="similarity">
    <text evidence="2">Belongs to the acetate uptake transporter (AceTr) (TC 2.A.96) family.</text>
</comment>
<protein>
    <submittedName>
        <fullName evidence="7">GPR1/FUN34/YaaH family transporter</fullName>
    </submittedName>
</protein>
<accession>A0AAU8ISC0</accession>
<reference evidence="7" key="1">
    <citation type="submission" date="2024-06" db="EMBL/GenBank/DDBJ databases">
        <title>Streptomyces sp. strain HUAS MG91 genome sequences.</title>
        <authorList>
            <person name="Mo P."/>
        </authorList>
    </citation>
    <scope>NUCLEOTIDE SEQUENCE</scope>
    <source>
        <strain evidence="7">HUAS MG91</strain>
    </source>
</reference>
<evidence type="ECO:0000313" key="7">
    <source>
        <dbReference type="EMBL" id="XCJ71100.1"/>
    </source>
</evidence>
<dbReference type="GO" id="GO:0016020">
    <property type="term" value="C:membrane"/>
    <property type="evidence" value="ECO:0007669"/>
    <property type="project" value="UniProtKB-SubCell"/>
</dbReference>
<feature type="transmembrane region" description="Helical" evidence="6">
    <location>
        <begin position="93"/>
        <end position="114"/>
    </location>
</feature>
<evidence type="ECO:0000256" key="3">
    <source>
        <dbReference type="ARBA" id="ARBA00022692"/>
    </source>
</evidence>
<name>A0AAU8ISC0_9ACTN</name>
<sequence>MDNDVSAGSTASSVSTLGQLALGLTLLAFGLGHTAVIDGVTAANAVSVATYVGGVALFVAGLLALREDGFTGTAFAGLGAFWFTWGVGAGDAVSANAAGLFLLLFALLALSLTLGSAGAGVFARGTYGLLFVAMVLLAVAAFGDTAGLAKVGGWFAVAGGAVAWYGATAAMSGLPTVLPGRAAGRGVTAAG</sequence>
<feature type="transmembrane region" description="Helical" evidence="6">
    <location>
        <begin position="121"/>
        <end position="142"/>
    </location>
</feature>
<keyword evidence="5 6" id="KW-0472">Membrane</keyword>
<evidence type="ECO:0000256" key="1">
    <source>
        <dbReference type="ARBA" id="ARBA00004141"/>
    </source>
</evidence>
<dbReference type="AlphaFoldDB" id="A0AAU8ISC0"/>
<feature type="transmembrane region" description="Helical" evidence="6">
    <location>
        <begin position="154"/>
        <end position="178"/>
    </location>
</feature>
<keyword evidence="4 6" id="KW-1133">Transmembrane helix</keyword>